<feature type="domain" description="Toprim" evidence="15">
    <location>
        <begin position="262"/>
        <end position="344"/>
    </location>
</feature>
<comment type="similarity">
    <text evidence="12 13">Belongs to the DnaG primase family.</text>
</comment>
<keyword evidence="2 12" id="KW-0639">Primosome</keyword>
<dbReference type="SMART" id="SM00400">
    <property type="entry name" value="ZnF_CHCC"/>
    <property type="match status" value="1"/>
</dbReference>
<dbReference type="RefSeq" id="WP_045018937.1">
    <property type="nucleotide sequence ID" value="NZ_JWJH01000006.1"/>
</dbReference>
<dbReference type="NCBIfam" id="TIGR01391">
    <property type="entry name" value="dnaG"/>
    <property type="match status" value="1"/>
</dbReference>
<dbReference type="InterPro" id="IPR006171">
    <property type="entry name" value="TOPRIM_dom"/>
</dbReference>
<feature type="region of interest" description="Disordered" evidence="14">
    <location>
        <begin position="430"/>
        <end position="484"/>
    </location>
</feature>
<dbReference type="PANTHER" id="PTHR30313:SF2">
    <property type="entry name" value="DNA PRIMASE"/>
    <property type="match status" value="1"/>
</dbReference>
<organism evidence="16 17">
    <name type="scientific">Rhizobium nepotum 39/7</name>
    <dbReference type="NCBI Taxonomy" id="1368418"/>
    <lineage>
        <taxon>Bacteria</taxon>
        <taxon>Pseudomonadati</taxon>
        <taxon>Pseudomonadota</taxon>
        <taxon>Alphaproteobacteria</taxon>
        <taxon>Hyphomicrobiales</taxon>
        <taxon>Rhizobiaceae</taxon>
        <taxon>Rhizobium/Agrobacterium group</taxon>
        <taxon>Rhizobium</taxon>
    </lineage>
</organism>
<keyword evidence="1 12" id="KW-0240">DNA-directed RNA polymerase</keyword>
<comment type="subunit">
    <text evidence="12">Monomer. Interacts with DnaB.</text>
</comment>
<protein>
    <recommendedName>
        <fullName evidence="12 13">DNA primase</fullName>
        <ecNumber evidence="12">2.7.7.101</ecNumber>
    </recommendedName>
</protein>
<dbReference type="InterPro" id="IPR013264">
    <property type="entry name" value="DNAG_N"/>
</dbReference>
<comment type="catalytic activity">
    <reaction evidence="12">
        <text>ssDNA + n NTP = ssDNA/pppN(pN)n-1 hybrid + (n-1) diphosphate.</text>
        <dbReference type="EC" id="2.7.7.101"/>
    </reaction>
</comment>
<comment type="caution">
    <text evidence="16">The sequence shown here is derived from an EMBL/GenBank/DDBJ whole genome shotgun (WGS) entry which is preliminary data.</text>
</comment>
<dbReference type="InterPro" id="IPR050219">
    <property type="entry name" value="DnaG_primase"/>
</dbReference>
<evidence type="ECO:0000256" key="4">
    <source>
        <dbReference type="ARBA" id="ARBA00022695"/>
    </source>
</evidence>
<keyword evidence="17" id="KW-1185">Reference proteome</keyword>
<evidence type="ECO:0000256" key="9">
    <source>
        <dbReference type="ARBA" id="ARBA00022842"/>
    </source>
</evidence>
<evidence type="ECO:0000256" key="6">
    <source>
        <dbReference type="ARBA" id="ARBA00022723"/>
    </source>
</evidence>
<evidence type="ECO:0000256" key="10">
    <source>
        <dbReference type="ARBA" id="ARBA00023125"/>
    </source>
</evidence>
<dbReference type="Pfam" id="PF01807">
    <property type="entry name" value="Zn_ribbon_DnaG"/>
    <property type="match status" value="1"/>
</dbReference>
<dbReference type="Pfam" id="PF10410">
    <property type="entry name" value="DnaB_bind"/>
    <property type="match status" value="1"/>
</dbReference>
<dbReference type="InterPro" id="IPR002694">
    <property type="entry name" value="Znf_CHC2"/>
</dbReference>
<evidence type="ECO:0000256" key="14">
    <source>
        <dbReference type="SAM" id="MobiDB-lite"/>
    </source>
</evidence>
<dbReference type="SMART" id="SM00493">
    <property type="entry name" value="TOPRIM"/>
    <property type="match status" value="1"/>
</dbReference>
<evidence type="ECO:0000256" key="7">
    <source>
        <dbReference type="ARBA" id="ARBA00022771"/>
    </source>
</evidence>
<keyword evidence="8 12" id="KW-0862">Zinc</keyword>
<dbReference type="InterPro" id="IPR037068">
    <property type="entry name" value="DNA_primase_core_N_sf"/>
</dbReference>
<dbReference type="PIRSF" id="PIRSF002811">
    <property type="entry name" value="DnaG"/>
    <property type="match status" value="1"/>
</dbReference>
<keyword evidence="4 12" id="KW-0548">Nucleotidyltransferase</keyword>
<evidence type="ECO:0000313" key="16">
    <source>
        <dbReference type="EMBL" id="KJF68339.1"/>
    </source>
</evidence>
<dbReference type="Gene3D" id="3.90.980.10">
    <property type="entry name" value="DNA primase, catalytic core, N-terminal domain"/>
    <property type="match status" value="1"/>
</dbReference>
<dbReference type="HAMAP" id="MF_00974">
    <property type="entry name" value="DNA_primase_DnaG"/>
    <property type="match status" value="1"/>
</dbReference>
<evidence type="ECO:0000256" key="11">
    <source>
        <dbReference type="ARBA" id="ARBA00023163"/>
    </source>
</evidence>
<dbReference type="EMBL" id="JWJH01000006">
    <property type="protein sequence ID" value="KJF68339.1"/>
    <property type="molecule type" value="Genomic_DNA"/>
</dbReference>
<keyword evidence="11 12" id="KW-0804">Transcription</keyword>
<dbReference type="Pfam" id="PF08275">
    <property type="entry name" value="DNAG_N"/>
    <property type="match status" value="1"/>
</dbReference>
<dbReference type="InterPro" id="IPR036977">
    <property type="entry name" value="DNA_primase_Znf_CHC2"/>
</dbReference>
<name>A0ABR5CUA0_9HYPH</name>
<dbReference type="SUPFAM" id="SSF57783">
    <property type="entry name" value="Zinc beta-ribbon"/>
    <property type="match status" value="1"/>
</dbReference>
<dbReference type="PROSITE" id="PS50880">
    <property type="entry name" value="TOPRIM"/>
    <property type="match status" value="1"/>
</dbReference>
<dbReference type="PANTHER" id="PTHR30313">
    <property type="entry name" value="DNA PRIMASE"/>
    <property type="match status" value="1"/>
</dbReference>
<evidence type="ECO:0000256" key="5">
    <source>
        <dbReference type="ARBA" id="ARBA00022705"/>
    </source>
</evidence>
<comment type="cofactor">
    <cofactor evidence="12 13">
        <name>Zn(2+)</name>
        <dbReference type="ChEBI" id="CHEBI:29105"/>
    </cofactor>
    <text evidence="12 13">Binds 1 zinc ion per monomer.</text>
</comment>
<keyword evidence="7 12" id="KW-0863">Zinc-finger</keyword>
<keyword evidence="6 12" id="KW-0479">Metal-binding</keyword>
<evidence type="ECO:0000256" key="2">
    <source>
        <dbReference type="ARBA" id="ARBA00022515"/>
    </source>
</evidence>
<evidence type="ECO:0000256" key="1">
    <source>
        <dbReference type="ARBA" id="ARBA00022478"/>
    </source>
</evidence>
<dbReference type="CDD" id="cd03364">
    <property type="entry name" value="TOPRIM_DnaG_primases"/>
    <property type="match status" value="1"/>
</dbReference>
<comment type="function">
    <text evidence="12 13">RNA polymerase that catalyzes the synthesis of short RNA molecules used as primers for DNA polymerase during DNA replication.</text>
</comment>
<dbReference type="InterPro" id="IPR019475">
    <property type="entry name" value="DNA_primase_DnaB-bd"/>
</dbReference>
<evidence type="ECO:0000256" key="12">
    <source>
        <dbReference type="HAMAP-Rule" id="MF_00974"/>
    </source>
</evidence>
<keyword evidence="5 12" id="KW-0235">DNA replication</keyword>
<proteinExistence type="inferred from homology"/>
<dbReference type="EC" id="2.7.7.101" evidence="12"/>
<evidence type="ECO:0000313" key="17">
    <source>
        <dbReference type="Proteomes" id="UP000052068"/>
    </source>
</evidence>
<reference evidence="16 17" key="1">
    <citation type="submission" date="2015-03" db="EMBL/GenBank/DDBJ databases">
        <title>Draft Genome Sequences of Agrobacterium nepotum Strain 39/7T (= CFBP 7436T = LMG 26435T) and Agrobacterium sp. Strain KFB 330 (= CFBP 8308 = LMG 28674).</title>
        <authorList>
            <person name="Kuzmanovic N."/>
            <person name="Pulawska J."/>
            <person name="Obradovic A."/>
        </authorList>
    </citation>
    <scope>NUCLEOTIDE SEQUENCE [LARGE SCALE GENOMIC DNA]</scope>
    <source>
        <strain evidence="16 17">39/7</strain>
    </source>
</reference>
<feature type="compositionally biased region" description="Polar residues" evidence="14">
    <location>
        <begin position="465"/>
        <end position="478"/>
    </location>
</feature>
<dbReference type="Gene3D" id="3.90.580.10">
    <property type="entry name" value="Zinc finger, CHC2-type domain"/>
    <property type="match status" value="1"/>
</dbReference>
<dbReference type="SUPFAM" id="SSF56731">
    <property type="entry name" value="DNA primase core"/>
    <property type="match status" value="1"/>
</dbReference>
<keyword evidence="10 12" id="KW-0238">DNA-binding</keyword>
<evidence type="ECO:0000256" key="8">
    <source>
        <dbReference type="ARBA" id="ARBA00022833"/>
    </source>
</evidence>
<evidence type="ECO:0000259" key="15">
    <source>
        <dbReference type="PROSITE" id="PS50880"/>
    </source>
</evidence>
<accession>A0ABR5CUA0</accession>
<comment type="domain">
    <text evidence="12">Contains an N-terminal zinc-binding domain, a central core domain that contains the primase activity, and a C-terminal DnaB-binding domain.</text>
</comment>
<evidence type="ECO:0000256" key="13">
    <source>
        <dbReference type="PIRNR" id="PIRNR002811"/>
    </source>
</evidence>
<keyword evidence="3 12" id="KW-0808">Transferase</keyword>
<keyword evidence="9" id="KW-0460">Magnesium</keyword>
<evidence type="ECO:0000256" key="3">
    <source>
        <dbReference type="ARBA" id="ARBA00022679"/>
    </source>
</evidence>
<dbReference type="Pfam" id="PF13155">
    <property type="entry name" value="Toprim_2"/>
    <property type="match status" value="1"/>
</dbReference>
<dbReference type="InterPro" id="IPR030846">
    <property type="entry name" value="DnaG_bac"/>
</dbReference>
<sequence>MRFSNSFLDEIRDRVNISDVIGRRVSWDKKKTNTPRGDYWACCPFHGEKSPSFHCEDRKGRYHCFGCGVSGDHFRFLTDLEGLSFPEAVQQIADMAGISMPQPDPQAEKRERERTSLQDVMEMATLFFQDQLQTALGARARAYLRDRGLTGRTIETFRLGFAPDSRNALKEHLASKGVAREQMEACGLVVHENVPVSYDRFRDRIMFPILSSREKVIAFGGRAMAADAVAKYLNSNETELFHKGNVLYNFARARRASQASGGTVIAVEGYMDVIALYQAGVENVVAPLGTALTESQLDLLWKMSPQPVLCFDGDGAGIRAANRAADLALPHIKPDRSVSFALLPDGKDPDDLVRLEGRAPFDRVLSEAKPLAAMIWSRETSSVTFDTPEKRAQLESRLRQIVAVIGDEAVRRFYQQDVRDRLNAFFQPRFQQSGSQGGNFRRDGQQGNGRGFQRNAPGRGGAMTAPTSSISDRLTQSGLVRGHQTKPSLRESVLAITIVNHPELLLEEYDEIAAIDYENRDLQRLWSTVLTFAAESAADISRAGLIERLSLQGFEVLLKTMDQQVRNARLWTATEQAALEDAREGYVQALSLHKRTKSLLWQKRELEREIGEATDDERGTLLVRALAEVQLEIGRMENQEAIIDGFGVMSGRVKGPAFGHG</sequence>
<gene>
    <name evidence="12" type="primary">dnaG</name>
    <name evidence="16" type="ORF">RS75_07600</name>
</gene>
<dbReference type="Proteomes" id="UP000052068">
    <property type="component" value="Unassembled WGS sequence"/>
</dbReference>
<dbReference type="InterPro" id="IPR034151">
    <property type="entry name" value="TOPRIM_DnaG_bac"/>
</dbReference>
<feature type="zinc finger region" description="CHC2-type" evidence="12">
    <location>
        <begin position="43"/>
        <end position="67"/>
    </location>
</feature>
<dbReference type="InterPro" id="IPR006295">
    <property type="entry name" value="DNA_primase_DnaG"/>
</dbReference>
<dbReference type="Gene3D" id="3.40.1360.10">
    <property type="match status" value="1"/>
</dbReference>